<reference evidence="1 2" key="2">
    <citation type="submission" date="2019-04" db="EMBL/GenBank/DDBJ databases">
        <title>The genome sequence of big-headed turtle.</title>
        <authorList>
            <person name="Gong S."/>
        </authorList>
    </citation>
    <scope>NUCLEOTIDE SEQUENCE [LARGE SCALE GENOMIC DNA]</scope>
    <source>
        <strain evidence="1">DO16091913</strain>
        <tissue evidence="1">Muscle</tissue>
    </source>
</reference>
<dbReference type="Proteomes" id="UP000297703">
    <property type="component" value="Unassembled WGS sequence"/>
</dbReference>
<organism evidence="1 2">
    <name type="scientific">Platysternon megacephalum</name>
    <name type="common">big-headed turtle</name>
    <dbReference type="NCBI Taxonomy" id="55544"/>
    <lineage>
        <taxon>Eukaryota</taxon>
        <taxon>Metazoa</taxon>
        <taxon>Chordata</taxon>
        <taxon>Craniata</taxon>
        <taxon>Vertebrata</taxon>
        <taxon>Euteleostomi</taxon>
        <taxon>Archelosauria</taxon>
        <taxon>Testudinata</taxon>
        <taxon>Testudines</taxon>
        <taxon>Cryptodira</taxon>
        <taxon>Durocryptodira</taxon>
        <taxon>Testudinoidea</taxon>
        <taxon>Platysternidae</taxon>
        <taxon>Platysternon</taxon>
    </lineage>
</organism>
<proteinExistence type="predicted"/>
<dbReference type="EMBL" id="QXTE01000049">
    <property type="protein sequence ID" value="TFK09786.1"/>
    <property type="molecule type" value="Genomic_DNA"/>
</dbReference>
<name>A0A4D9EI04_9SAUR</name>
<sequence>MLISIAVTDSHPLWIRQINHWPRVTMRSHPRCFAKKKKKSQVVRHPLEVATQRSCPHCLPLELTLVTIGLMCPIRFNLPHSYFGHWLFRHQTTDQELFIDIIKKTILITNSRESLTAKGKGQFTTRKRS</sequence>
<evidence type="ECO:0000313" key="2">
    <source>
        <dbReference type="Proteomes" id="UP000297703"/>
    </source>
</evidence>
<gene>
    <name evidence="1" type="ORF">DR999_PMT07180</name>
</gene>
<protein>
    <submittedName>
        <fullName evidence="1">Tubulin beta-2 chain</fullName>
    </submittedName>
</protein>
<dbReference type="AlphaFoldDB" id="A0A4D9EI04"/>
<comment type="caution">
    <text evidence="1">The sequence shown here is derived from an EMBL/GenBank/DDBJ whole genome shotgun (WGS) entry which is preliminary data.</text>
</comment>
<evidence type="ECO:0000313" key="1">
    <source>
        <dbReference type="EMBL" id="TFK09786.1"/>
    </source>
</evidence>
<accession>A0A4D9EI04</accession>
<reference evidence="1 2" key="1">
    <citation type="submission" date="2019-04" db="EMBL/GenBank/DDBJ databases">
        <title>Draft genome of the big-headed turtle Platysternon megacephalum.</title>
        <authorList>
            <person name="Gong S."/>
        </authorList>
    </citation>
    <scope>NUCLEOTIDE SEQUENCE [LARGE SCALE GENOMIC DNA]</scope>
    <source>
        <strain evidence="1">DO16091913</strain>
        <tissue evidence="1">Muscle</tissue>
    </source>
</reference>
<keyword evidence="2" id="KW-1185">Reference proteome</keyword>